<accession>A0AAJ5C550</accession>
<protein>
    <recommendedName>
        <fullName evidence="3">Pre-mRNA-splicing factor 18</fullName>
    </recommendedName>
</protein>
<dbReference type="GO" id="GO:0000350">
    <property type="term" value="P:generation of catalytic spliceosome for second transesterification step"/>
    <property type="evidence" value="ECO:0007669"/>
    <property type="project" value="TreeGrafter"/>
</dbReference>
<keyword evidence="7" id="KW-0539">Nucleus</keyword>
<keyword evidence="4" id="KW-0507">mRNA processing</keyword>
<feature type="domain" description="Pre-mRNA processing factor 4 (PRP4)-like" evidence="9">
    <location>
        <begin position="119"/>
        <end position="169"/>
    </location>
</feature>
<feature type="compositionally biased region" description="Low complexity" evidence="8">
    <location>
        <begin position="20"/>
        <end position="34"/>
    </location>
</feature>
<keyword evidence="5" id="KW-0747">Spliceosome</keyword>
<dbReference type="SUPFAM" id="SSF47938">
    <property type="entry name" value="Functional domain of the splicing factor Prp18"/>
    <property type="match status" value="1"/>
</dbReference>
<dbReference type="GO" id="GO:0005682">
    <property type="term" value="C:U5 snRNP"/>
    <property type="evidence" value="ECO:0007669"/>
    <property type="project" value="TreeGrafter"/>
</dbReference>
<comment type="subcellular location">
    <subcellularLocation>
        <location evidence="1">Nucleus</location>
    </subcellularLocation>
</comment>
<proteinExistence type="inferred from homology"/>
<organism evidence="10 11">
    <name type="scientific">Melanopsichium pennsylvanicum</name>
    <dbReference type="NCBI Taxonomy" id="63383"/>
    <lineage>
        <taxon>Eukaryota</taxon>
        <taxon>Fungi</taxon>
        <taxon>Dikarya</taxon>
        <taxon>Basidiomycota</taxon>
        <taxon>Ustilaginomycotina</taxon>
        <taxon>Ustilaginomycetes</taxon>
        <taxon>Ustilaginales</taxon>
        <taxon>Ustilaginaceae</taxon>
        <taxon>Melanopsichium</taxon>
    </lineage>
</organism>
<dbReference type="InterPro" id="IPR014906">
    <property type="entry name" value="PRP4-like"/>
</dbReference>
<dbReference type="Proteomes" id="UP001294444">
    <property type="component" value="Unassembled WGS sequence"/>
</dbReference>
<dbReference type="InterPro" id="IPR004098">
    <property type="entry name" value="Prp18"/>
</dbReference>
<evidence type="ECO:0000256" key="8">
    <source>
        <dbReference type="SAM" id="MobiDB-lite"/>
    </source>
</evidence>
<evidence type="ECO:0000313" key="10">
    <source>
        <dbReference type="EMBL" id="SNX84360.1"/>
    </source>
</evidence>
<evidence type="ECO:0000256" key="7">
    <source>
        <dbReference type="ARBA" id="ARBA00023242"/>
    </source>
</evidence>
<comment type="similarity">
    <text evidence="2">Belongs to the PRP18 family.</text>
</comment>
<dbReference type="Pfam" id="PF08799">
    <property type="entry name" value="PRP4"/>
    <property type="match status" value="1"/>
</dbReference>
<feature type="region of interest" description="Disordered" evidence="8">
    <location>
        <begin position="1"/>
        <end position="94"/>
    </location>
</feature>
<sequence>MDLLKAEIANKRKAADMAGAASTSLSTAANAAAPLPAPNKYMRRRDLEKLREQQQRSASPSSSAASSSTPLKRLKSTIQSDPESPRLASPSTLSGLSAATKAALDTAAGQVEREKFNVSNDEAVRRLRAKGEPIRLFGESDKERRLRLRALELIEEKGGGALGHNDFRNALQSAQSATELELLDKRNAACKGKAEQAKLQGTHLKAHATNTTTGDTLTNERGTPSDWADSVEAQDESAAASSSSSKIREGVGMNSLLDLNLIKTDLDRVYPIIYYTLKDLLSEWATSLASRPDQVKHTMQGKLAAATQVQSSDYLKPLFKKLRKRSLTPDVLMRIAEIVHYMQKRQYRHANDSYLQLSIGNAPWPIGVTMVGIHERSGREKIFSSNVAHVLNDEVSRKYIQSLKRLMTFAQTKYPPEDISMMMG</sequence>
<feature type="compositionally biased region" description="Basic and acidic residues" evidence="8">
    <location>
        <begin position="1"/>
        <end position="15"/>
    </location>
</feature>
<keyword evidence="11" id="KW-1185">Reference proteome</keyword>
<dbReference type="GO" id="GO:0071021">
    <property type="term" value="C:U2-type post-spliceosomal complex"/>
    <property type="evidence" value="ECO:0007669"/>
    <property type="project" value="TreeGrafter"/>
</dbReference>
<evidence type="ECO:0000256" key="6">
    <source>
        <dbReference type="ARBA" id="ARBA00023187"/>
    </source>
</evidence>
<dbReference type="Gene3D" id="1.20.940.10">
    <property type="entry name" value="Functional domain of the splicing factor Prp18"/>
    <property type="match status" value="1"/>
</dbReference>
<dbReference type="Pfam" id="PF02840">
    <property type="entry name" value="Prp18"/>
    <property type="match status" value="1"/>
</dbReference>
<dbReference type="EMBL" id="OAPG01000006">
    <property type="protein sequence ID" value="SNX84360.1"/>
    <property type="molecule type" value="Genomic_DNA"/>
</dbReference>
<evidence type="ECO:0000259" key="9">
    <source>
        <dbReference type="SMART" id="SM00500"/>
    </source>
</evidence>
<dbReference type="SMART" id="SM00500">
    <property type="entry name" value="SFM"/>
    <property type="match status" value="1"/>
</dbReference>
<reference evidence="10" key="1">
    <citation type="submission" date="2023-10" db="EMBL/GenBank/DDBJ databases">
        <authorList>
            <person name="Guldener U."/>
        </authorList>
    </citation>
    <scope>NUCLEOTIDE SEQUENCE</scope>
    <source>
        <strain evidence="10">Mp4</strain>
    </source>
</reference>
<dbReference type="FunFam" id="1.20.940.10:FF:000002">
    <property type="entry name" value="Pre-mRNA processing factor 18"/>
    <property type="match status" value="1"/>
</dbReference>
<keyword evidence="6" id="KW-0508">mRNA splicing</keyword>
<comment type="caution">
    <text evidence="10">The sequence shown here is derived from an EMBL/GenBank/DDBJ whole genome shotgun (WGS) entry which is preliminary data.</text>
</comment>
<dbReference type="InterPro" id="IPR036285">
    <property type="entry name" value="PRP4-like_sf"/>
</dbReference>
<evidence type="ECO:0000256" key="3">
    <source>
        <dbReference type="ARBA" id="ARBA00018242"/>
    </source>
</evidence>
<name>A0AAJ5C550_9BASI</name>
<evidence type="ECO:0000313" key="11">
    <source>
        <dbReference type="Proteomes" id="UP001294444"/>
    </source>
</evidence>
<dbReference type="SUPFAM" id="SSF158230">
    <property type="entry name" value="PRP4-like"/>
    <property type="match status" value="1"/>
</dbReference>
<dbReference type="PANTHER" id="PTHR13007">
    <property type="entry name" value="PRE-MRNA SPLICING FACTOR-RELATED"/>
    <property type="match status" value="1"/>
</dbReference>
<evidence type="ECO:0000256" key="2">
    <source>
        <dbReference type="ARBA" id="ARBA00008137"/>
    </source>
</evidence>
<feature type="compositionally biased region" description="Low complexity" evidence="8">
    <location>
        <begin position="57"/>
        <end position="68"/>
    </location>
</feature>
<evidence type="ECO:0000256" key="5">
    <source>
        <dbReference type="ARBA" id="ARBA00022728"/>
    </source>
</evidence>
<dbReference type="PANTHER" id="PTHR13007:SF19">
    <property type="entry name" value="PRE-MRNA-SPLICING FACTOR 18"/>
    <property type="match status" value="1"/>
</dbReference>
<dbReference type="Gene3D" id="4.10.280.110">
    <property type="entry name" value="Pre-mRNA processing factor 4 domain"/>
    <property type="match status" value="1"/>
</dbReference>
<evidence type="ECO:0000256" key="4">
    <source>
        <dbReference type="ARBA" id="ARBA00022664"/>
    </source>
</evidence>
<dbReference type="AlphaFoldDB" id="A0AAJ5C550"/>
<gene>
    <name evidence="10" type="ORF">MEPE_03069</name>
</gene>
<feature type="compositionally biased region" description="Low complexity" evidence="8">
    <location>
        <begin position="209"/>
        <end position="222"/>
    </location>
</feature>
<feature type="compositionally biased region" description="Basic and acidic residues" evidence="8">
    <location>
        <begin position="44"/>
        <end position="54"/>
    </location>
</feature>
<evidence type="ECO:0000256" key="1">
    <source>
        <dbReference type="ARBA" id="ARBA00004123"/>
    </source>
</evidence>
<dbReference type="GO" id="GO:0046540">
    <property type="term" value="C:U4/U6 x U5 tri-snRNP complex"/>
    <property type="evidence" value="ECO:0007669"/>
    <property type="project" value="TreeGrafter"/>
</dbReference>
<dbReference type="InterPro" id="IPR039979">
    <property type="entry name" value="PRPF18"/>
</dbReference>
<feature type="region of interest" description="Disordered" evidence="8">
    <location>
        <begin position="207"/>
        <end position="245"/>
    </location>
</feature>